<protein>
    <submittedName>
        <fullName evidence="1">Transmembrane protein, putative</fullName>
    </submittedName>
</protein>
<evidence type="ECO:0000313" key="1">
    <source>
        <dbReference type="EMBL" id="AES80743.1"/>
    </source>
</evidence>
<keyword evidence="1" id="KW-0812">Transmembrane</keyword>
<evidence type="ECO:0000313" key="2">
    <source>
        <dbReference type="EnsemblPlants" id="AES80743"/>
    </source>
</evidence>
<proteinExistence type="predicted"/>
<reference evidence="1 3" key="2">
    <citation type="journal article" date="2014" name="BMC Genomics">
        <title>An improved genome release (version Mt4.0) for the model legume Medicago truncatula.</title>
        <authorList>
            <person name="Tang H."/>
            <person name="Krishnakumar V."/>
            <person name="Bidwell S."/>
            <person name="Rosen B."/>
            <person name="Chan A."/>
            <person name="Zhou S."/>
            <person name="Gentzbittel L."/>
            <person name="Childs K.L."/>
            <person name="Yandell M."/>
            <person name="Gundlach H."/>
            <person name="Mayer K.F."/>
            <person name="Schwartz D.C."/>
            <person name="Town C.D."/>
        </authorList>
    </citation>
    <scope>GENOME REANNOTATION</scope>
    <source>
        <strain evidence="2 3">cv. Jemalong A17</strain>
    </source>
</reference>
<dbReference type="EnsemblPlants" id="AES80743">
    <property type="protein sequence ID" value="AES80743"/>
    <property type="gene ID" value="MTR_7g084310"/>
</dbReference>
<organism evidence="1 3">
    <name type="scientific">Medicago truncatula</name>
    <name type="common">Barrel medic</name>
    <name type="synonym">Medicago tribuloides</name>
    <dbReference type="NCBI Taxonomy" id="3880"/>
    <lineage>
        <taxon>Eukaryota</taxon>
        <taxon>Viridiplantae</taxon>
        <taxon>Streptophyta</taxon>
        <taxon>Embryophyta</taxon>
        <taxon>Tracheophyta</taxon>
        <taxon>Spermatophyta</taxon>
        <taxon>Magnoliopsida</taxon>
        <taxon>eudicotyledons</taxon>
        <taxon>Gunneridae</taxon>
        <taxon>Pentapetalae</taxon>
        <taxon>rosids</taxon>
        <taxon>fabids</taxon>
        <taxon>Fabales</taxon>
        <taxon>Fabaceae</taxon>
        <taxon>Papilionoideae</taxon>
        <taxon>50 kb inversion clade</taxon>
        <taxon>NPAAA clade</taxon>
        <taxon>Hologalegina</taxon>
        <taxon>IRL clade</taxon>
        <taxon>Trifolieae</taxon>
        <taxon>Medicago</taxon>
    </lineage>
</organism>
<keyword evidence="1" id="KW-0472">Membrane</keyword>
<dbReference type="AlphaFoldDB" id="G7KXB9"/>
<dbReference type="HOGENOM" id="CLU_2350003_0_0_1"/>
<name>G7KXB9_MEDTR</name>
<evidence type="ECO:0000313" key="3">
    <source>
        <dbReference type="Proteomes" id="UP000002051"/>
    </source>
</evidence>
<reference evidence="1 3" key="1">
    <citation type="journal article" date="2011" name="Nature">
        <title>The Medicago genome provides insight into the evolution of rhizobial symbioses.</title>
        <authorList>
            <person name="Young N.D."/>
            <person name="Debelle F."/>
            <person name="Oldroyd G.E."/>
            <person name="Geurts R."/>
            <person name="Cannon S.B."/>
            <person name="Udvardi M.K."/>
            <person name="Benedito V.A."/>
            <person name="Mayer K.F."/>
            <person name="Gouzy J."/>
            <person name="Schoof H."/>
            <person name="Van de Peer Y."/>
            <person name="Proost S."/>
            <person name="Cook D.R."/>
            <person name="Meyers B.C."/>
            <person name="Spannagl M."/>
            <person name="Cheung F."/>
            <person name="De Mita S."/>
            <person name="Krishnakumar V."/>
            <person name="Gundlach H."/>
            <person name="Zhou S."/>
            <person name="Mudge J."/>
            <person name="Bharti A.K."/>
            <person name="Murray J.D."/>
            <person name="Naoumkina M.A."/>
            <person name="Rosen B."/>
            <person name="Silverstein K.A."/>
            <person name="Tang H."/>
            <person name="Rombauts S."/>
            <person name="Zhao P.X."/>
            <person name="Zhou P."/>
            <person name="Barbe V."/>
            <person name="Bardou P."/>
            <person name="Bechner M."/>
            <person name="Bellec A."/>
            <person name="Berger A."/>
            <person name="Berges H."/>
            <person name="Bidwell S."/>
            <person name="Bisseling T."/>
            <person name="Choisne N."/>
            <person name="Couloux A."/>
            <person name="Denny R."/>
            <person name="Deshpande S."/>
            <person name="Dai X."/>
            <person name="Doyle J.J."/>
            <person name="Dudez A.M."/>
            <person name="Farmer A.D."/>
            <person name="Fouteau S."/>
            <person name="Franken C."/>
            <person name="Gibelin C."/>
            <person name="Gish J."/>
            <person name="Goldstein S."/>
            <person name="Gonzalez A.J."/>
            <person name="Green P.J."/>
            <person name="Hallab A."/>
            <person name="Hartog M."/>
            <person name="Hua A."/>
            <person name="Humphray S.J."/>
            <person name="Jeong D.H."/>
            <person name="Jing Y."/>
            <person name="Jocker A."/>
            <person name="Kenton S.M."/>
            <person name="Kim D.J."/>
            <person name="Klee K."/>
            <person name="Lai H."/>
            <person name="Lang C."/>
            <person name="Lin S."/>
            <person name="Macmil S.L."/>
            <person name="Magdelenat G."/>
            <person name="Matthews L."/>
            <person name="McCorrison J."/>
            <person name="Monaghan E.L."/>
            <person name="Mun J.H."/>
            <person name="Najar F.Z."/>
            <person name="Nicholson C."/>
            <person name="Noirot C."/>
            <person name="O'Bleness M."/>
            <person name="Paule C.R."/>
            <person name="Poulain J."/>
            <person name="Prion F."/>
            <person name="Qin B."/>
            <person name="Qu C."/>
            <person name="Retzel E.F."/>
            <person name="Riddle C."/>
            <person name="Sallet E."/>
            <person name="Samain S."/>
            <person name="Samson N."/>
            <person name="Sanders I."/>
            <person name="Saurat O."/>
            <person name="Scarpelli C."/>
            <person name="Schiex T."/>
            <person name="Segurens B."/>
            <person name="Severin A.J."/>
            <person name="Sherrier D.J."/>
            <person name="Shi R."/>
            <person name="Sims S."/>
            <person name="Singer S.R."/>
            <person name="Sinharoy S."/>
            <person name="Sterck L."/>
            <person name="Viollet A."/>
            <person name="Wang B.B."/>
            <person name="Wang K."/>
            <person name="Wang M."/>
            <person name="Wang X."/>
            <person name="Warfsmann J."/>
            <person name="Weissenbach J."/>
            <person name="White D.D."/>
            <person name="White J.D."/>
            <person name="Wiley G.B."/>
            <person name="Wincker P."/>
            <person name="Xing Y."/>
            <person name="Yang L."/>
            <person name="Yao Z."/>
            <person name="Ying F."/>
            <person name="Zhai J."/>
            <person name="Zhou L."/>
            <person name="Zuber A."/>
            <person name="Denarie J."/>
            <person name="Dixon R.A."/>
            <person name="May G.D."/>
            <person name="Schwartz D.C."/>
            <person name="Rogers J."/>
            <person name="Quetier F."/>
            <person name="Town C.D."/>
            <person name="Roe B.A."/>
        </authorList>
    </citation>
    <scope>NUCLEOTIDE SEQUENCE [LARGE SCALE GENOMIC DNA]</scope>
    <source>
        <strain evidence="1">A17</strain>
        <strain evidence="2 3">cv. Jemalong A17</strain>
    </source>
</reference>
<dbReference type="PaxDb" id="3880-AES80743"/>
<sequence length="97" mass="10654">MGMEGLQSTIQQGKAKSNFGVGFGFEGLFFIGVGGSLRWSRVFIDVYDVRLKDSFQDLCAEKNSGVFYLISVYSSSSIAGKRELQDDLIALNNGNEK</sequence>
<dbReference type="Proteomes" id="UP000002051">
    <property type="component" value="Unassembled WGS sequence"/>
</dbReference>
<reference evidence="2" key="3">
    <citation type="submission" date="2015-04" db="UniProtKB">
        <authorList>
            <consortium name="EnsemblPlants"/>
        </authorList>
    </citation>
    <scope>IDENTIFICATION</scope>
    <source>
        <strain evidence="2">cv. Jemalong A17</strain>
    </source>
</reference>
<accession>G7KXB9</accession>
<gene>
    <name evidence="1" type="ordered locus">MTR_7g084310</name>
</gene>
<keyword evidence="3" id="KW-1185">Reference proteome</keyword>
<dbReference type="EMBL" id="CM001223">
    <property type="protein sequence ID" value="AES80743.1"/>
    <property type="molecule type" value="Genomic_DNA"/>
</dbReference>